<proteinExistence type="predicted"/>
<keyword evidence="2" id="KW-1185">Reference proteome</keyword>
<organism evidence="1 2">
    <name type="scientific">Thelephora ganbajun</name>
    <name type="common">Ganba fungus</name>
    <dbReference type="NCBI Taxonomy" id="370292"/>
    <lineage>
        <taxon>Eukaryota</taxon>
        <taxon>Fungi</taxon>
        <taxon>Dikarya</taxon>
        <taxon>Basidiomycota</taxon>
        <taxon>Agaricomycotina</taxon>
        <taxon>Agaricomycetes</taxon>
        <taxon>Thelephorales</taxon>
        <taxon>Thelephoraceae</taxon>
        <taxon>Thelephora</taxon>
    </lineage>
</organism>
<gene>
    <name evidence="1" type="ORF">BDM02DRAFT_3098492</name>
</gene>
<reference evidence="1" key="2">
    <citation type="journal article" date="2020" name="Nat. Commun.">
        <title>Large-scale genome sequencing of mycorrhizal fungi provides insights into the early evolution of symbiotic traits.</title>
        <authorList>
            <person name="Miyauchi S."/>
            <person name="Kiss E."/>
            <person name="Kuo A."/>
            <person name="Drula E."/>
            <person name="Kohler A."/>
            <person name="Sanchez-Garcia M."/>
            <person name="Morin E."/>
            <person name="Andreopoulos B."/>
            <person name="Barry K.W."/>
            <person name="Bonito G."/>
            <person name="Buee M."/>
            <person name="Carver A."/>
            <person name="Chen C."/>
            <person name="Cichocki N."/>
            <person name="Clum A."/>
            <person name="Culley D."/>
            <person name="Crous P.W."/>
            <person name="Fauchery L."/>
            <person name="Girlanda M."/>
            <person name="Hayes R.D."/>
            <person name="Keri Z."/>
            <person name="LaButti K."/>
            <person name="Lipzen A."/>
            <person name="Lombard V."/>
            <person name="Magnuson J."/>
            <person name="Maillard F."/>
            <person name="Murat C."/>
            <person name="Nolan M."/>
            <person name="Ohm R.A."/>
            <person name="Pangilinan J."/>
            <person name="Pereira M.F."/>
            <person name="Perotto S."/>
            <person name="Peter M."/>
            <person name="Pfister S."/>
            <person name="Riley R."/>
            <person name="Sitrit Y."/>
            <person name="Stielow J.B."/>
            <person name="Szollosi G."/>
            <person name="Zifcakova L."/>
            <person name="Stursova M."/>
            <person name="Spatafora J.W."/>
            <person name="Tedersoo L."/>
            <person name="Vaario L.M."/>
            <person name="Yamada A."/>
            <person name="Yan M."/>
            <person name="Wang P."/>
            <person name="Xu J."/>
            <person name="Bruns T."/>
            <person name="Baldrian P."/>
            <person name="Vilgalys R."/>
            <person name="Dunand C."/>
            <person name="Henrissat B."/>
            <person name="Grigoriev I.V."/>
            <person name="Hibbett D."/>
            <person name="Nagy L.G."/>
            <person name="Martin F.M."/>
        </authorList>
    </citation>
    <scope>NUCLEOTIDE SEQUENCE</scope>
    <source>
        <strain evidence="1">P2</strain>
    </source>
</reference>
<protein>
    <submittedName>
        <fullName evidence="1">Phosphatases II</fullName>
    </submittedName>
</protein>
<dbReference type="EMBL" id="MU118039">
    <property type="protein sequence ID" value="KAF9647180.1"/>
    <property type="molecule type" value="Genomic_DNA"/>
</dbReference>
<dbReference type="Proteomes" id="UP000886501">
    <property type="component" value="Unassembled WGS sequence"/>
</dbReference>
<sequence length="198" mass="22396">MDVHPVADDPTHQPDLIIPGLYLSDLHTAQDPTVATSFGITHIVSVLDFHPSFPHEMRHIKKMHVRLSDNFREKIIPHLDETTAFIQEALKDPESKVLVHCVMGISRSATVVSAYLIARDAMTAPEAIDFIRERRPIICPNIGFRRQLDEYAVKLHGETKRGPVMQVKPSEVPKNIRGVRLWMRGVINKKKEIDSVAS</sequence>
<name>A0ACB6ZBQ5_THEGA</name>
<comment type="caution">
    <text evidence="1">The sequence shown here is derived from an EMBL/GenBank/DDBJ whole genome shotgun (WGS) entry which is preliminary data.</text>
</comment>
<evidence type="ECO:0000313" key="2">
    <source>
        <dbReference type="Proteomes" id="UP000886501"/>
    </source>
</evidence>
<evidence type="ECO:0000313" key="1">
    <source>
        <dbReference type="EMBL" id="KAF9647180.1"/>
    </source>
</evidence>
<accession>A0ACB6ZBQ5</accession>
<reference evidence="1" key="1">
    <citation type="submission" date="2019-10" db="EMBL/GenBank/DDBJ databases">
        <authorList>
            <consortium name="DOE Joint Genome Institute"/>
            <person name="Kuo A."/>
            <person name="Miyauchi S."/>
            <person name="Kiss E."/>
            <person name="Drula E."/>
            <person name="Kohler A."/>
            <person name="Sanchez-Garcia M."/>
            <person name="Andreopoulos B."/>
            <person name="Barry K.W."/>
            <person name="Bonito G."/>
            <person name="Buee M."/>
            <person name="Carver A."/>
            <person name="Chen C."/>
            <person name="Cichocki N."/>
            <person name="Clum A."/>
            <person name="Culley D."/>
            <person name="Crous P.W."/>
            <person name="Fauchery L."/>
            <person name="Girlanda M."/>
            <person name="Hayes R."/>
            <person name="Keri Z."/>
            <person name="Labutti K."/>
            <person name="Lipzen A."/>
            <person name="Lombard V."/>
            <person name="Magnuson J."/>
            <person name="Maillard F."/>
            <person name="Morin E."/>
            <person name="Murat C."/>
            <person name="Nolan M."/>
            <person name="Ohm R."/>
            <person name="Pangilinan J."/>
            <person name="Pereira M."/>
            <person name="Perotto S."/>
            <person name="Peter M."/>
            <person name="Riley R."/>
            <person name="Sitrit Y."/>
            <person name="Stielow B."/>
            <person name="Szollosi G."/>
            <person name="Zifcakova L."/>
            <person name="Stursova M."/>
            <person name="Spatafora J.W."/>
            <person name="Tedersoo L."/>
            <person name="Vaario L.-M."/>
            <person name="Yamada A."/>
            <person name="Yan M."/>
            <person name="Wang P."/>
            <person name="Xu J."/>
            <person name="Bruns T."/>
            <person name="Baldrian P."/>
            <person name="Vilgalys R."/>
            <person name="Henrissat B."/>
            <person name="Grigoriev I.V."/>
            <person name="Hibbett D."/>
            <person name="Nagy L.G."/>
            <person name="Martin F.M."/>
        </authorList>
    </citation>
    <scope>NUCLEOTIDE SEQUENCE</scope>
    <source>
        <strain evidence="1">P2</strain>
    </source>
</reference>